<keyword evidence="5 6" id="KW-0472">Membrane</keyword>
<feature type="transmembrane region" description="Helical" evidence="6">
    <location>
        <begin position="247"/>
        <end position="267"/>
    </location>
</feature>
<feature type="transmembrane region" description="Helical" evidence="6">
    <location>
        <begin position="396"/>
        <end position="418"/>
    </location>
</feature>
<evidence type="ECO:0000259" key="7">
    <source>
        <dbReference type="PROSITE" id="PS50156"/>
    </source>
</evidence>
<evidence type="ECO:0000256" key="4">
    <source>
        <dbReference type="ARBA" id="ARBA00022989"/>
    </source>
</evidence>
<organism evidence="8 9">
    <name type="scientific">BD1-7 clade bacterium</name>
    <dbReference type="NCBI Taxonomy" id="2029982"/>
    <lineage>
        <taxon>Bacteria</taxon>
        <taxon>Pseudomonadati</taxon>
        <taxon>Pseudomonadota</taxon>
        <taxon>Gammaproteobacteria</taxon>
        <taxon>Cellvibrionales</taxon>
        <taxon>Spongiibacteraceae</taxon>
        <taxon>BD1-7 clade</taxon>
    </lineage>
</organism>
<dbReference type="Pfam" id="PF03176">
    <property type="entry name" value="MMPL"/>
    <property type="match status" value="2"/>
</dbReference>
<feature type="transmembrane region" description="Helical" evidence="6">
    <location>
        <begin position="657"/>
        <end position="678"/>
    </location>
</feature>
<feature type="domain" description="SSD" evidence="7">
    <location>
        <begin position="251"/>
        <end position="372"/>
    </location>
</feature>
<feature type="transmembrane region" description="Helical" evidence="6">
    <location>
        <begin position="223"/>
        <end position="240"/>
    </location>
</feature>
<evidence type="ECO:0000256" key="3">
    <source>
        <dbReference type="ARBA" id="ARBA00022692"/>
    </source>
</evidence>
<keyword evidence="4 6" id="KW-1133">Transmembrane helix</keyword>
<dbReference type="PROSITE" id="PS50156">
    <property type="entry name" value="SSD"/>
    <property type="match status" value="2"/>
</dbReference>
<feature type="transmembrane region" description="Helical" evidence="6">
    <location>
        <begin position="273"/>
        <end position="295"/>
    </location>
</feature>
<feature type="transmembrane region" description="Helical" evidence="6">
    <location>
        <begin position="315"/>
        <end position="338"/>
    </location>
</feature>
<name>A0A5S9NX85_9GAMM</name>
<reference evidence="8 9" key="1">
    <citation type="submission" date="2019-11" db="EMBL/GenBank/DDBJ databases">
        <authorList>
            <person name="Holert J."/>
        </authorList>
    </citation>
    <scope>NUCLEOTIDE SEQUENCE [LARGE SCALE GENOMIC DNA]</scope>
    <source>
        <strain evidence="8">BC5_2</strain>
    </source>
</reference>
<accession>A0A5S9NX85</accession>
<dbReference type="InterPro" id="IPR004869">
    <property type="entry name" value="MMPL_dom"/>
</dbReference>
<protein>
    <submittedName>
        <fullName evidence="8">Siderophore exporter MmpL4</fullName>
    </submittedName>
</protein>
<dbReference type="GO" id="GO:0005886">
    <property type="term" value="C:plasma membrane"/>
    <property type="evidence" value="ECO:0007669"/>
    <property type="project" value="UniProtKB-SubCell"/>
</dbReference>
<evidence type="ECO:0000256" key="6">
    <source>
        <dbReference type="SAM" id="Phobius"/>
    </source>
</evidence>
<feature type="transmembrane region" description="Helical" evidence="6">
    <location>
        <begin position="350"/>
        <end position="375"/>
    </location>
</feature>
<keyword evidence="2" id="KW-1003">Cell membrane</keyword>
<dbReference type="Gene3D" id="1.20.1640.10">
    <property type="entry name" value="Multidrug efflux transporter AcrB transmembrane domain"/>
    <property type="match status" value="2"/>
</dbReference>
<comment type="subcellular location">
    <subcellularLocation>
        <location evidence="1">Cell membrane</location>
        <topology evidence="1">Multi-pass membrane protein</topology>
    </subcellularLocation>
</comment>
<feature type="transmembrane region" description="Helical" evidence="6">
    <location>
        <begin position="698"/>
        <end position="719"/>
    </location>
</feature>
<gene>
    <name evidence="8" type="primary">mmpL4_2</name>
    <name evidence="8" type="ORF">DPBNPPHM_03354</name>
</gene>
<dbReference type="AlphaFoldDB" id="A0A5S9NX85"/>
<dbReference type="PANTHER" id="PTHR33406">
    <property type="entry name" value="MEMBRANE PROTEIN MJ1562-RELATED"/>
    <property type="match status" value="1"/>
</dbReference>
<evidence type="ECO:0000256" key="1">
    <source>
        <dbReference type="ARBA" id="ARBA00004651"/>
    </source>
</evidence>
<sequence>MESPIVQAIMNHAGKGILLSLLAVIIMAAGVSRFDFDDDARNNFPPDDPFFLKYSEIENEYGQIDSALMLLSAKDGSIFTRKHLQSVAWLTEKSWELPHSRRVDSIANYQHTYSDDDELIVEAVLEAPADLTDKQIAEYRDIFVNEPTLVNRLVNRGGSDAIVNVMFNLSPESRKKDEIEIDQAVRALVAELQVKNPGLDVYLNGRVINNTAVAGGAYDDIKSVIPVMYLIIYGLLAILLRSLVAVVGVYLLTVMSVVACLGLSSWFGITISLLSLTSINVIITVSMAHCVHILVNFLQTYRTGVDKKEALMSSLLINVKPIFLTSLTTAIGFLSMNFSEMPTAQDLGNITAIGVVIVFVLSLSFLPGYLLLLPINRKASGGNHYAQWMDRFADIVIARKGSIFLVVLAVSVLLLALAPRNIINDRFTETIKAPHEFRTSTDYLDQEFGGLYTIEYSLKADGPGGISDPQYLQHLDDFTEFLRAQPDATQVQSYTDIIKRLNQNMHNDDPAFYRIPESRELAAQYLLLYEMSLPYGLDMDLSINSDKSATRLIVGYPTLDSRDVFRHEHDNAQWLEKNAPSSMYHPGASLSVTWAHLGGRAMVSSIEGALLALFTISVVLAFALRSAKFGLISMIPNLLPAGIGFGIWALYIGELGMAHMTILGITIGIVVDDTVHFLSKYLHAQRLGKSTEDAVRFAFHSVGPALWITTLVLVAGFLMMSTSSFRPNSDLGLMAAVILVAALVLDFLLLPPLLMFIDRKTNKAPVVAAEAQ</sequence>
<dbReference type="SUPFAM" id="SSF82866">
    <property type="entry name" value="Multidrug efflux transporter AcrB transmembrane domain"/>
    <property type="match status" value="2"/>
</dbReference>
<dbReference type="OrthoDB" id="9803781at2"/>
<feature type="transmembrane region" description="Helical" evidence="6">
    <location>
        <begin position="731"/>
        <end position="750"/>
    </location>
</feature>
<feature type="transmembrane region" description="Helical" evidence="6">
    <location>
        <begin position="631"/>
        <end position="651"/>
    </location>
</feature>
<dbReference type="InterPro" id="IPR050545">
    <property type="entry name" value="Mycobact_MmpL"/>
</dbReference>
<evidence type="ECO:0000313" key="8">
    <source>
        <dbReference type="EMBL" id="CAA0095927.1"/>
    </source>
</evidence>
<feature type="transmembrane region" description="Helical" evidence="6">
    <location>
        <begin position="601"/>
        <end position="624"/>
    </location>
</feature>
<evidence type="ECO:0000256" key="2">
    <source>
        <dbReference type="ARBA" id="ARBA00022475"/>
    </source>
</evidence>
<feature type="domain" description="SSD" evidence="7">
    <location>
        <begin position="665"/>
        <end position="756"/>
    </location>
</feature>
<evidence type="ECO:0000256" key="5">
    <source>
        <dbReference type="ARBA" id="ARBA00023136"/>
    </source>
</evidence>
<dbReference type="PANTHER" id="PTHR33406:SF12">
    <property type="entry name" value="BLR2997 PROTEIN"/>
    <property type="match status" value="1"/>
</dbReference>
<proteinExistence type="predicted"/>
<evidence type="ECO:0000313" key="9">
    <source>
        <dbReference type="Proteomes" id="UP000434580"/>
    </source>
</evidence>
<dbReference type="EMBL" id="CACSII010000004">
    <property type="protein sequence ID" value="CAA0095927.1"/>
    <property type="molecule type" value="Genomic_DNA"/>
</dbReference>
<dbReference type="InterPro" id="IPR000731">
    <property type="entry name" value="SSD"/>
</dbReference>
<keyword evidence="3 6" id="KW-0812">Transmembrane</keyword>
<dbReference type="Proteomes" id="UP000434580">
    <property type="component" value="Unassembled WGS sequence"/>
</dbReference>